<evidence type="ECO:0000259" key="2">
    <source>
        <dbReference type="PROSITE" id="PS51819"/>
    </source>
</evidence>
<dbReference type="STRING" id="187304.B0E33_13265"/>
<name>A0A0M6Y967_9HYPH</name>
<dbReference type="InterPro" id="IPR029068">
    <property type="entry name" value="Glyas_Bleomycin-R_OHBP_Dase"/>
</dbReference>
<organism evidence="3 4">
    <name type="scientific">Roseibium aggregatum</name>
    <dbReference type="NCBI Taxonomy" id="187304"/>
    <lineage>
        <taxon>Bacteria</taxon>
        <taxon>Pseudomonadati</taxon>
        <taxon>Pseudomonadota</taxon>
        <taxon>Alphaproteobacteria</taxon>
        <taxon>Hyphomicrobiales</taxon>
        <taxon>Stappiaceae</taxon>
        <taxon>Roseibium</taxon>
    </lineage>
</organism>
<feature type="domain" description="VOC" evidence="2">
    <location>
        <begin position="4"/>
        <end position="122"/>
    </location>
</feature>
<reference evidence="4" key="1">
    <citation type="submission" date="2015-07" db="EMBL/GenBank/DDBJ databases">
        <authorList>
            <person name="Rodrigo-Torres Lidia"/>
            <person name="Arahal R.David."/>
        </authorList>
    </citation>
    <scope>NUCLEOTIDE SEQUENCE [LARGE SCALE GENOMIC DNA]</scope>
    <source>
        <strain evidence="4">CECT 4801</strain>
    </source>
</reference>
<dbReference type="Proteomes" id="UP000048926">
    <property type="component" value="Unassembled WGS sequence"/>
</dbReference>
<accession>A0A0M6Y967</accession>
<dbReference type="InterPro" id="IPR037434">
    <property type="entry name" value="FosX"/>
</dbReference>
<evidence type="ECO:0000256" key="1">
    <source>
        <dbReference type="ARBA" id="ARBA00022723"/>
    </source>
</evidence>
<keyword evidence="4" id="KW-1185">Reference proteome</keyword>
<gene>
    <name evidence="3" type="primary">fosX</name>
    <name evidence="3" type="ORF">LAL4801_04722</name>
</gene>
<dbReference type="CDD" id="cd08364">
    <property type="entry name" value="FosX"/>
    <property type="match status" value="1"/>
</dbReference>
<proteinExistence type="predicted"/>
<dbReference type="NCBIfam" id="NF000222">
    <property type="entry name" value="FosX"/>
    <property type="match status" value="1"/>
</dbReference>
<protein>
    <submittedName>
        <fullName evidence="3">Fosfomycin resistance protein FosX</fullName>
    </submittedName>
</protein>
<dbReference type="PROSITE" id="PS51819">
    <property type="entry name" value="VOC"/>
    <property type="match status" value="1"/>
</dbReference>
<dbReference type="OrthoDB" id="9792626at2"/>
<dbReference type="PANTHER" id="PTHR36113:SF6">
    <property type="entry name" value="FOSFOMYCIN RESISTANCE PROTEIN FOSX"/>
    <property type="match status" value="1"/>
</dbReference>
<dbReference type="GO" id="GO:0046872">
    <property type="term" value="F:metal ion binding"/>
    <property type="evidence" value="ECO:0007669"/>
    <property type="project" value="UniProtKB-KW"/>
</dbReference>
<evidence type="ECO:0000313" key="3">
    <source>
        <dbReference type="EMBL" id="CTQ46264.1"/>
    </source>
</evidence>
<dbReference type="Pfam" id="PF00903">
    <property type="entry name" value="Glyoxalase"/>
    <property type="match status" value="1"/>
</dbReference>
<evidence type="ECO:0000313" key="4">
    <source>
        <dbReference type="Proteomes" id="UP000048926"/>
    </source>
</evidence>
<dbReference type="Gene3D" id="3.10.180.10">
    <property type="entry name" value="2,3-Dihydroxybiphenyl 1,2-Dioxygenase, domain 1"/>
    <property type="match status" value="1"/>
</dbReference>
<dbReference type="AlphaFoldDB" id="A0A0M6Y967"/>
<sequence>MSSGLSHMTFIVSDLDRMTNLLTTVLGAREVYSSEEATFSLSQEKFFLVSDVWIAIMQGDALNERTYNHVAFKIEEEDFDTKLADIERLGLEVKPPRARVEGEGRSIYFYDNDNHLFELHTGTLDMRLDHYRRILRERSAAQ</sequence>
<dbReference type="SUPFAM" id="SSF54593">
    <property type="entry name" value="Glyoxalase/Bleomycin resistance protein/Dihydroxybiphenyl dioxygenase"/>
    <property type="match status" value="1"/>
</dbReference>
<dbReference type="InterPro" id="IPR037523">
    <property type="entry name" value="VOC_core"/>
</dbReference>
<dbReference type="InterPro" id="IPR004360">
    <property type="entry name" value="Glyas_Fos-R_dOase_dom"/>
</dbReference>
<dbReference type="EMBL" id="CXST01000003">
    <property type="protein sequence ID" value="CTQ46264.1"/>
    <property type="molecule type" value="Genomic_DNA"/>
</dbReference>
<dbReference type="PANTHER" id="PTHR36113">
    <property type="entry name" value="LYASE, PUTATIVE-RELATED-RELATED"/>
    <property type="match status" value="1"/>
</dbReference>
<dbReference type="RefSeq" id="WP_055660041.1">
    <property type="nucleotide sequence ID" value="NZ_CXST01000003.1"/>
</dbReference>
<keyword evidence="1" id="KW-0479">Metal-binding</keyword>
<dbReference type="InterPro" id="IPR051332">
    <property type="entry name" value="Fosfomycin_Res_Enzymes"/>
</dbReference>